<dbReference type="InterPro" id="IPR027417">
    <property type="entry name" value="P-loop_NTPase"/>
</dbReference>
<accession>A0A511KJ55</accession>
<keyword evidence="1" id="KW-0547">Nucleotide-binding</keyword>
<dbReference type="Gene3D" id="3.40.50.300">
    <property type="entry name" value="P-loop containing nucleotide triphosphate hydrolases"/>
    <property type="match status" value="1"/>
</dbReference>
<evidence type="ECO:0000256" key="2">
    <source>
        <dbReference type="ARBA" id="ARBA00022840"/>
    </source>
</evidence>
<evidence type="ECO:0000256" key="1">
    <source>
        <dbReference type="ARBA" id="ARBA00022741"/>
    </source>
</evidence>
<comment type="caution">
    <text evidence="4">The sequence shown here is derived from an EMBL/GenBank/DDBJ whole genome shotgun (WGS) entry which is preliminary data.</text>
</comment>
<dbReference type="OrthoDB" id="9972657at2759"/>
<dbReference type="Pfam" id="PF08433">
    <property type="entry name" value="KTI12"/>
    <property type="match status" value="1"/>
</dbReference>
<comment type="similarity">
    <text evidence="3">Belongs to the KTI12 family.</text>
</comment>
<name>A0A511KJ55_RHOTO</name>
<dbReference type="AlphaFoldDB" id="A0A511KJ55"/>
<evidence type="ECO:0000313" key="5">
    <source>
        <dbReference type="Proteomes" id="UP000321518"/>
    </source>
</evidence>
<dbReference type="GO" id="GO:0005524">
    <property type="term" value="F:ATP binding"/>
    <property type="evidence" value="ECO:0007669"/>
    <property type="project" value="UniProtKB-KW"/>
</dbReference>
<organism evidence="4 5">
    <name type="scientific">Rhodotorula toruloides</name>
    <name type="common">Yeast</name>
    <name type="synonym">Rhodosporidium toruloides</name>
    <dbReference type="NCBI Taxonomy" id="5286"/>
    <lineage>
        <taxon>Eukaryota</taxon>
        <taxon>Fungi</taxon>
        <taxon>Dikarya</taxon>
        <taxon>Basidiomycota</taxon>
        <taxon>Pucciniomycotina</taxon>
        <taxon>Microbotryomycetes</taxon>
        <taxon>Sporidiobolales</taxon>
        <taxon>Sporidiobolaceae</taxon>
        <taxon>Rhodotorula</taxon>
    </lineage>
</organism>
<protein>
    <submittedName>
        <fullName evidence="4">Elongator complex associated protein Kti2</fullName>
    </submittedName>
</protein>
<dbReference type="InterPro" id="IPR013641">
    <property type="entry name" value="KTI12/PSTK"/>
</dbReference>
<keyword evidence="2" id="KW-0067">ATP-binding</keyword>
<dbReference type="PANTHER" id="PTHR12435">
    <property type="match status" value="1"/>
</dbReference>
<evidence type="ECO:0000313" key="4">
    <source>
        <dbReference type="EMBL" id="GEM10417.1"/>
    </source>
</evidence>
<dbReference type="SUPFAM" id="SSF52540">
    <property type="entry name" value="P-loop containing nucleoside triphosphate hydrolases"/>
    <property type="match status" value="1"/>
</dbReference>
<gene>
    <name evidence="4" type="ORF">Rt10032_c11g4434</name>
</gene>
<proteinExistence type="inferred from homology"/>
<reference evidence="4 5" key="1">
    <citation type="submission" date="2019-07" db="EMBL/GenBank/DDBJ databases">
        <title>Rhodotorula toruloides NBRC10032 genome sequencing.</title>
        <authorList>
            <person name="Shida Y."/>
            <person name="Takaku H."/>
            <person name="Ogasawara W."/>
            <person name="Mori K."/>
        </authorList>
    </citation>
    <scope>NUCLEOTIDE SEQUENCE [LARGE SCALE GENOMIC DNA]</scope>
    <source>
        <strain evidence="4 5">NBRC10032</strain>
    </source>
</reference>
<dbReference type="Proteomes" id="UP000321518">
    <property type="component" value="Unassembled WGS sequence"/>
</dbReference>
<evidence type="ECO:0000256" key="3">
    <source>
        <dbReference type="ARBA" id="ARBA00025768"/>
    </source>
</evidence>
<sequence>MAMVTVCGYPCSGKTARAHQLASFLEHRLNDPATPARHRSASKVVLVNDESLGISKAAYDGQADTRAEKPARAALFSAVQRSLARDTVVVVDAMNYIKGSRYQMYCAAREIGVRTCTVLIASVVDFDAQVFIATSPEKCREWNSGRAESSRYAEATLDNLISRFEEPNSAARWDSPLITLASDDPALDSRPYEGRGTRSEAAERIWMAITEGEIKPPNVATQVVHTSSTSYLTLLDSASSSLITSLLSLQSLSPLSGPTTLTVPLSSSPPTQITLNLPSRPLTMPMLQRLKRQFVQLHARTASRVEFGEAEVVRMFGQYLGEQLR</sequence>
<dbReference type="EMBL" id="BJWK01000011">
    <property type="protein sequence ID" value="GEM10417.1"/>
    <property type="molecule type" value="Genomic_DNA"/>
</dbReference>